<sequence length="320" mass="35296">MTSSIASAELGGTLLEVAVYAAYVTLVPKAYSILRKRGFDGFIRQYLRFNFAITLLMNTLHVAFSVTMVYQTFVTNKDLGSVENYFRSYLNLARVECQTITLLLADTLLVLRTYTLCNGNRLVVALPILFLVADLGYSIYLVVMMASQNPTLPNTIRNLAIAISITWALNLLCTGLIASKIWQVRRTMKIYISTGSEQLDHTLLVIIQSAAMYSAIILTALITALVGHISLIIFLHMISPMVGVVFLFMIMSSYHAANYQDPIPPGVLSEDIHSTQRPSGRRSRAGVLGSTASQEAGIVVQISLERTVHTDDGHDVDVEK</sequence>
<feature type="transmembrane region" description="Helical" evidence="2">
    <location>
        <begin position="231"/>
        <end position="250"/>
    </location>
</feature>
<accession>A0AAW0G078</accession>
<feature type="region of interest" description="Disordered" evidence="1">
    <location>
        <begin position="270"/>
        <end position="290"/>
    </location>
</feature>
<name>A0AAW0G078_9APHY</name>
<feature type="transmembrane region" description="Helical" evidence="2">
    <location>
        <begin position="203"/>
        <end position="225"/>
    </location>
</feature>
<evidence type="ECO:0000313" key="3">
    <source>
        <dbReference type="EMBL" id="KAK7682405.1"/>
    </source>
</evidence>
<feature type="transmembrane region" description="Helical" evidence="2">
    <location>
        <begin position="123"/>
        <end position="147"/>
    </location>
</feature>
<dbReference type="EMBL" id="JASBNA010000036">
    <property type="protein sequence ID" value="KAK7682405.1"/>
    <property type="molecule type" value="Genomic_DNA"/>
</dbReference>
<dbReference type="AlphaFoldDB" id="A0AAW0G078"/>
<keyword evidence="2" id="KW-0812">Transmembrane</keyword>
<feature type="transmembrane region" description="Helical" evidence="2">
    <location>
        <begin position="46"/>
        <end position="70"/>
    </location>
</feature>
<evidence type="ECO:0000313" key="4">
    <source>
        <dbReference type="Proteomes" id="UP001385951"/>
    </source>
</evidence>
<keyword evidence="4" id="KW-1185">Reference proteome</keyword>
<feature type="transmembrane region" description="Helical" evidence="2">
    <location>
        <begin position="159"/>
        <end position="182"/>
    </location>
</feature>
<gene>
    <name evidence="3" type="ORF">QCA50_014610</name>
</gene>
<keyword evidence="2" id="KW-0472">Membrane</keyword>
<feature type="transmembrane region" description="Helical" evidence="2">
    <location>
        <begin position="90"/>
        <end position="111"/>
    </location>
</feature>
<comment type="caution">
    <text evidence="3">The sequence shown here is derived from an EMBL/GenBank/DDBJ whole genome shotgun (WGS) entry which is preliminary data.</text>
</comment>
<evidence type="ECO:0008006" key="5">
    <source>
        <dbReference type="Google" id="ProtNLM"/>
    </source>
</evidence>
<protein>
    <recommendedName>
        <fullName evidence="5">G protein-coupled receptor</fullName>
    </recommendedName>
</protein>
<proteinExistence type="predicted"/>
<dbReference type="Proteomes" id="UP001385951">
    <property type="component" value="Unassembled WGS sequence"/>
</dbReference>
<keyword evidence="2" id="KW-1133">Transmembrane helix</keyword>
<organism evidence="3 4">
    <name type="scientific">Cerrena zonata</name>
    <dbReference type="NCBI Taxonomy" id="2478898"/>
    <lineage>
        <taxon>Eukaryota</taxon>
        <taxon>Fungi</taxon>
        <taxon>Dikarya</taxon>
        <taxon>Basidiomycota</taxon>
        <taxon>Agaricomycotina</taxon>
        <taxon>Agaricomycetes</taxon>
        <taxon>Polyporales</taxon>
        <taxon>Cerrenaceae</taxon>
        <taxon>Cerrena</taxon>
    </lineage>
</organism>
<reference evidence="3 4" key="1">
    <citation type="submission" date="2022-09" db="EMBL/GenBank/DDBJ databases">
        <authorList>
            <person name="Palmer J.M."/>
        </authorList>
    </citation>
    <scope>NUCLEOTIDE SEQUENCE [LARGE SCALE GENOMIC DNA]</scope>
    <source>
        <strain evidence="3 4">DSM 7382</strain>
    </source>
</reference>
<evidence type="ECO:0000256" key="1">
    <source>
        <dbReference type="SAM" id="MobiDB-lite"/>
    </source>
</evidence>
<evidence type="ECO:0000256" key="2">
    <source>
        <dbReference type="SAM" id="Phobius"/>
    </source>
</evidence>